<feature type="domain" description="RING-CH-type" evidence="13">
    <location>
        <begin position="472"/>
        <end position="538"/>
    </location>
</feature>
<evidence type="ECO:0000256" key="11">
    <source>
        <dbReference type="SAM" id="Phobius"/>
    </source>
</evidence>
<evidence type="ECO:0000256" key="9">
    <source>
        <dbReference type="ARBA" id="ARBA00023242"/>
    </source>
</evidence>
<dbReference type="SMART" id="SM00744">
    <property type="entry name" value="RINGv"/>
    <property type="match status" value="1"/>
</dbReference>
<dbReference type="InterPro" id="IPR009057">
    <property type="entry name" value="Homeodomain-like_sf"/>
</dbReference>
<dbReference type="PANTHER" id="PTHR46214:SF36">
    <property type="entry name" value="RING-CH-TYPE DOMAIN-CONTAINING PROTEIN"/>
    <property type="match status" value="1"/>
</dbReference>
<dbReference type="Pfam" id="PF13921">
    <property type="entry name" value="Myb_DNA-bind_6"/>
    <property type="match status" value="1"/>
</dbReference>
<keyword evidence="3" id="KW-0677">Repeat</keyword>
<accession>A0A498K1S6</accession>
<feature type="transmembrane region" description="Helical" evidence="11">
    <location>
        <begin position="580"/>
        <end position="598"/>
    </location>
</feature>
<evidence type="ECO:0000256" key="1">
    <source>
        <dbReference type="ARBA" id="ARBA00004123"/>
    </source>
</evidence>
<dbReference type="Gene3D" id="1.10.10.60">
    <property type="entry name" value="Homeodomain-like"/>
    <property type="match status" value="2"/>
</dbReference>
<keyword evidence="11" id="KW-0472">Membrane</keyword>
<evidence type="ECO:0000256" key="6">
    <source>
        <dbReference type="ARBA" id="ARBA00023015"/>
    </source>
</evidence>
<keyword evidence="16" id="KW-1185">Reference proteome</keyword>
<dbReference type="PROSITE" id="PS51294">
    <property type="entry name" value="HTH_MYB"/>
    <property type="match status" value="2"/>
</dbReference>
<feature type="region of interest" description="Disordered" evidence="10">
    <location>
        <begin position="25"/>
        <end position="48"/>
    </location>
</feature>
<proteinExistence type="predicted"/>
<evidence type="ECO:0000256" key="7">
    <source>
        <dbReference type="ARBA" id="ARBA00023125"/>
    </source>
</evidence>
<reference evidence="15 16" key="1">
    <citation type="submission" date="2018-10" db="EMBL/GenBank/DDBJ databases">
        <title>A high-quality apple genome assembly.</title>
        <authorList>
            <person name="Hu J."/>
        </authorList>
    </citation>
    <scope>NUCLEOTIDE SEQUENCE [LARGE SCALE GENOMIC DNA]</scope>
    <source>
        <strain evidence="16">cv. HFTH1</strain>
        <tissue evidence="15">Young leaf</tissue>
    </source>
</reference>
<feature type="domain" description="HTH myb-type" evidence="14">
    <location>
        <begin position="39"/>
        <end position="90"/>
    </location>
</feature>
<evidence type="ECO:0000256" key="5">
    <source>
        <dbReference type="ARBA" id="ARBA00022833"/>
    </source>
</evidence>
<dbReference type="GO" id="GO:0008270">
    <property type="term" value="F:zinc ion binding"/>
    <property type="evidence" value="ECO:0007669"/>
    <property type="project" value="UniProtKB-KW"/>
</dbReference>
<evidence type="ECO:0000313" key="15">
    <source>
        <dbReference type="EMBL" id="RXI02120.1"/>
    </source>
</evidence>
<dbReference type="GO" id="GO:0005634">
    <property type="term" value="C:nucleus"/>
    <property type="evidence" value="ECO:0007669"/>
    <property type="project" value="UniProtKB-SubCell"/>
</dbReference>
<feature type="domain" description="HTH myb-type" evidence="14">
    <location>
        <begin position="91"/>
        <end position="145"/>
    </location>
</feature>
<keyword evidence="11" id="KW-1133">Transmembrane helix</keyword>
<keyword evidence="4" id="KW-0863">Zinc-finger</keyword>
<evidence type="ECO:0000256" key="2">
    <source>
        <dbReference type="ARBA" id="ARBA00022723"/>
    </source>
</evidence>
<keyword evidence="11" id="KW-0812">Transmembrane</keyword>
<keyword evidence="9" id="KW-0539">Nucleus</keyword>
<keyword evidence="2" id="KW-0479">Metal-binding</keyword>
<dbReference type="InterPro" id="IPR001005">
    <property type="entry name" value="SANT/Myb"/>
</dbReference>
<gene>
    <name evidence="15" type="ORF">DVH24_026650</name>
</gene>
<evidence type="ECO:0008006" key="17">
    <source>
        <dbReference type="Google" id="ProtNLM"/>
    </source>
</evidence>
<dbReference type="SUPFAM" id="SSF46689">
    <property type="entry name" value="Homeodomain-like"/>
    <property type="match status" value="1"/>
</dbReference>
<dbReference type="Gene3D" id="3.30.40.10">
    <property type="entry name" value="Zinc/RING finger domain, C3HC4 (zinc finger)"/>
    <property type="match status" value="1"/>
</dbReference>
<dbReference type="PROSITE" id="PS51292">
    <property type="entry name" value="ZF_RING_CH"/>
    <property type="match status" value="1"/>
</dbReference>
<dbReference type="PROSITE" id="PS50090">
    <property type="entry name" value="MYB_LIKE"/>
    <property type="match status" value="2"/>
</dbReference>
<dbReference type="AlphaFoldDB" id="A0A498K1S6"/>
<feature type="domain" description="Myb-like" evidence="12">
    <location>
        <begin position="39"/>
        <end position="90"/>
    </location>
</feature>
<protein>
    <recommendedName>
        <fullName evidence="17">MYB domain class transcription factor</fullName>
    </recommendedName>
</protein>
<evidence type="ECO:0000259" key="14">
    <source>
        <dbReference type="PROSITE" id="PS51294"/>
    </source>
</evidence>
<keyword evidence="5" id="KW-0862">Zinc</keyword>
<comment type="subcellular location">
    <subcellularLocation>
        <location evidence="1">Nucleus</location>
    </subcellularLocation>
</comment>
<dbReference type="InterPro" id="IPR017930">
    <property type="entry name" value="Myb_dom"/>
</dbReference>
<dbReference type="Proteomes" id="UP000290289">
    <property type="component" value="Chromosome 4"/>
</dbReference>
<name>A0A498K1S6_MALDO</name>
<organism evidence="15 16">
    <name type="scientific">Malus domestica</name>
    <name type="common">Apple</name>
    <name type="synonym">Pyrus malus</name>
    <dbReference type="NCBI Taxonomy" id="3750"/>
    <lineage>
        <taxon>Eukaryota</taxon>
        <taxon>Viridiplantae</taxon>
        <taxon>Streptophyta</taxon>
        <taxon>Embryophyta</taxon>
        <taxon>Tracheophyta</taxon>
        <taxon>Spermatophyta</taxon>
        <taxon>Magnoliopsida</taxon>
        <taxon>eudicotyledons</taxon>
        <taxon>Gunneridae</taxon>
        <taxon>Pentapetalae</taxon>
        <taxon>rosids</taxon>
        <taxon>fabids</taxon>
        <taxon>Rosales</taxon>
        <taxon>Rosaceae</taxon>
        <taxon>Amygdaloideae</taxon>
        <taxon>Maleae</taxon>
        <taxon>Malus</taxon>
    </lineage>
</organism>
<dbReference type="InterPro" id="IPR013083">
    <property type="entry name" value="Znf_RING/FYVE/PHD"/>
</dbReference>
<dbReference type="GO" id="GO:0003677">
    <property type="term" value="F:DNA binding"/>
    <property type="evidence" value="ECO:0007669"/>
    <property type="project" value="UniProtKB-KW"/>
</dbReference>
<dbReference type="FunFam" id="1.10.10.60:FF:000060">
    <property type="entry name" value="MYB transcription factor"/>
    <property type="match status" value="1"/>
</dbReference>
<evidence type="ECO:0000259" key="13">
    <source>
        <dbReference type="PROSITE" id="PS51292"/>
    </source>
</evidence>
<feature type="domain" description="Myb-like" evidence="12">
    <location>
        <begin position="91"/>
        <end position="141"/>
    </location>
</feature>
<evidence type="ECO:0000313" key="16">
    <source>
        <dbReference type="Proteomes" id="UP000290289"/>
    </source>
</evidence>
<keyword evidence="7" id="KW-0238">DNA-binding</keyword>
<evidence type="ECO:0000256" key="4">
    <source>
        <dbReference type="ARBA" id="ARBA00022771"/>
    </source>
</evidence>
<dbReference type="PANTHER" id="PTHR46214">
    <property type="entry name" value="ZINC FINGER, RING-CH-TYPE"/>
    <property type="match status" value="1"/>
</dbReference>
<sequence>MEMEVADDPAAVEIDAGDCGDCGEEAAAGGGAGSRRKSGRDNVKGPWSPEEDAVLSRLVSNFGARNWSLIARGIDGRSGKSCRLRWCNQLDPAVKRKPFTDAEDRMIVAAHAVHGNKWAAIARLLPGRTDNAIKNHWNSTLKRRCMDPEKIKLESGNMVEDVSLDKTKGSSEETFSYGDVNSSKSMEGREVSSFQHMDDQDEYNGSSEVQFSHEATEQPNLFRPVARISAFSVYNQSNSQELESSFPRPIPAQGPLVRESKLDVGISKFLKGVYGELSVPDQCAHGCCCAQNGMNFQNSLLGPEFVEFSEPPLFPSFELAAIATDISNLAWLKSGLENNSVRGMGDAAGRITTHESQGQMRRFEDSRTNHLFPVEERNDRRMGMKTNQGTHRRSFSGSADGGGSVCFSDADDGSCYSQFFSTNGGSNDEYNFAFVSDPQLGVVSDSRRASSVSDSSVEVVEIEIGVPEIKVHLDRVERDCRICHLGLESNSHESGAPIELGCSCKDDLAAAHKNCADTWFKIRGNKTCEICQSVARNVVGPNDIEFTEQSNESSTASATAAVAAPGASTETRSFWHGHRFLNFLLACMVFAFVISWLFHFNVPS</sequence>
<evidence type="ECO:0000259" key="12">
    <source>
        <dbReference type="PROSITE" id="PS50090"/>
    </source>
</evidence>
<evidence type="ECO:0000256" key="10">
    <source>
        <dbReference type="SAM" id="MobiDB-lite"/>
    </source>
</evidence>
<keyword evidence="6" id="KW-0805">Transcription regulation</keyword>
<dbReference type="STRING" id="3750.A0A498K1S6"/>
<dbReference type="CDD" id="cd00167">
    <property type="entry name" value="SANT"/>
    <property type="match status" value="2"/>
</dbReference>
<dbReference type="SMART" id="SM00717">
    <property type="entry name" value="SANT"/>
    <property type="match status" value="2"/>
</dbReference>
<keyword evidence="8" id="KW-0804">Transcription</keyword>
<dbReference type="InterPro" id="IPR011016">
    <property type="entry name" value="Znf_RING-CH"/>
</dbReference>
<dbReference type="EMBL" id="RDQH01000330">
    <property type="protein sequence ID" value="RXI02120.1"/>
    <property type="molecule type" value="Genomic_DNA"/>
</dbReference>
<dbReference type="CDD" id="cd16495">
    <property type="entry name" value="RING_CH-C4HC3_MARCH"/>
    <property type="match status" value="1"/>
</dbReference>
<dbReference type="Pfam" id="PF12906">
    <property type="entry name" value="RINGv"/>
    <property type="match status" value="1"/>
</dbReference>
<comment type="caution">
    <text evidence="15">The sequence shown here is derived from an EMBL/GenBank/DDBJ whole genome shotgun (WGS) entry which is preliminary data.</text>
</comment>
<dbReference type="SUPFAM" id="SSF57850">
    <property type="entry name" value="RING/U-box"/>
    <property type="match status" value="1"/>
</dbReference>
<evidence type="ECO:0000256" key="8">
    <source>
        <dbReference type="ARBA" id="ARBA00023163"/>
    </source>
</evidence>
<evidence type="ECO:0000256" key="3">
    <source>
        <dbReference type="ARBA" id="ARBA00022737"/>
    </source>
</evidence>